<dbReference type="GO" id="GO:0030976">
    <property type="term" value="F:thiamine pyrophosphate binding"/>
    <property type="evidence" value="ECO:0007669"/>
    <property type="project" value="InterPro"/>
</dbReference>
<dbReference type="Gene3D" id="3.40.50.970">
    <property type="match status" value="2"/>
</dbReference>
<keyword evidence="4" id="KW-0479">Metal-binding</keyword>
<dbReference type="GO" id="GO:0050660">
    <property type="term" value="F:flavin adenine dinucleotide binding"/>
    <property type="evidence" value="ECO:0007669"/>
    <property type="project" value="TreeGrafter"/>
</dbReference>
<dbReference type="PANTHER" id="PTHR18968:SF166">
    <property type="entry name" value="2-HYDROXYACYL-COA LYASE 2"/>
    <property type="match status" value="1"/>
</dbReference>
<comment type="cofactor">
    <cofactor evidence="2">
        <name>thiamine diphosphate</name>
        <dbReference type="ChEBI" id="CHEBI:58937"/>
    </cofactor>
</comment>
<dbReference type="InterPro" id="IPR012000">
    <property type="entry name" value="Thiamin_PyroP_enz_cen_dom"/>
</dbReference>
<evidence type="ECO:0000256" key="6">
    <source>
        <dbReference type="RuleBase" id="RU362132"/>
    </source>
</evidence>
<organism evidence="10 11">
    <name type="scientific">Sphingomonas lycopersici</name>
    <dbReference type="NCBI Taxonomy" id="2951807"/>
    <lineage>
        <taxon>Bacteria</taxon>
        <taxon>Pseudomonadati</taxon>
        <taxon>Pseudomonadota</taxon>
        <taxon>Alphaproteobacteria</taxon>
        <taxon>Sphingomonadales</taxon>
        <taxon>Sphingomonadaceae</taxon>
        <taxon>Sphingomonas</taxon>
    </lineage>
</organism>
<evidence type="ECO:0000256" key="1">
    <source>
        <dbReference type="ARBA" id="ARBA00001946"/>
    </source>
</evidence>
<proteinExistence type="inferred from homology"/>
<dbReference type="CDD" id="cd02004">
    <property type="entry name" value="TPP_BZL_OCoD_HPCL"/>
    <property type="match status" value="1"/>
</dbReference>
<dbReference type="InterPro" id="IPR011766">
    <property type="entry name" value="TPP_enzyme_TPP-bd"/>
</dbReference>
<dbReference type="PANTHER" id="PTHR18968">
    <property type="entry name" value="THIAMINE PYROPHOSPHATE ENZYMES"/>
    <property type="match status" value="1"/>
</dbReference>
<evidence type="ECO:0000256" key="3">
    <source>
        <dbReference type="ARBA" id="ARBA00007812"/>
    </source>
</evidence>
<evidence type="ECO:0000256" key="5">
    <source>
        <dbReference type="ARBA" id="ARBA00023052"/>
    </source>
</evidence>
<feature type="domain" description="Thiamine pyrophosphate enzyme central" evidence="7">
    <location>
        <begin position="194"/>
        <end position="327"/>
    </location>
</feature>
<evidence type="ECO:0000313" key="11">
    <source>
        <dbReference type="Proteomes" id="UP001165565"/>
    </source>
</evidence>
<dbReference type="GO" id="GO:0009099">
    <property type="term" value="P:L-valine biosynthetic process"/>
    <property type="evidence" value="ECO:0007669"/>
    <property type="project" value="TreeGrafter"/>
</dbReference>
<dbReference type="Pfam" id="PF02775">
    <property type="entry name" value="TPP_enzyme_C"/>
    <property type="match status" value="1"/>
</dbReference>
<dbReference type="GO" id="GO:0005948">
    <property type="term" value="C:acetolactate synthase complex"/>
    <property type="evidence" value="ECO:0007669"/>
    <property type="project" value="TreeGrafter"/>
</dbReference>
<dbReference type="FunFam" id="3.40.50.970:FF:000007">
    <property type="entry name" value="Acetolactate synthase"/>
    <property type="match status" value="1"/>
</dbReference>
<protein>
    <submittedName>
        <fullName evidence="10">Thiamine pyrophosphate-binding protein</fullName>
    </submittedName>
</protein>
<evidence type="ECO:0000256" key="2">
    <source>
        <dbReference type="ARBA" id="ARBA00001964"/>
    </source>
</evidence>
<dbReference type="RefSeq" id="WP_265269393.1">
    <property type="nucleotide sequence ID" value="NZ_JANFAV010000010.1"/>
</dbReference>
<dbReference type="InterPro" id="IPR029061">
    <property type="entry name" value="THDP-binding"/>
</dbReference>
<comment type="cofactor">
    <cofactor evidence="1">
        <name>Mg(2+)</name>
        <dbReference type="ChEBI" id="CHEBI:18420"/>
    </cofactor>
</comment>
<feature type="domain" description="Thiamine pyrophosphate enzyme TPP-binding" evidence="8">
    <location>
        <begin position="391"/>
        <end position="539"/>
    </location>
</feature>
<dbReference type="CDD" id="cd07035">
    <property type="entry name" value="TPP_PYR_POX_like"/>
    <property type="match status" value="1"/>
</dbReference>
<evidence type="ECO:0000259" key="9">
    <source>
        <dbReference type="Pfam" id="PF02776"/>
    </source>
</evidence>
<feature type="domain" description="Thiamine pyrophosphate enzyme N-terminal TPP-binding" evidence="9">
    <location>
        <begin position="4"/>
        <end position="120"/>
    </location>
</feature>
<dbReference type="Proteomes" id="UP001165565">
    <property type="component" value="Unassembled WGS sequence"/>
</dbReference>
<dbReference type="Gene3D" id="3.40.50.1220">
    <property type="entry name" value="TPP-binding domain"/>
    <property type="match status" value="1"/>
</dbReference>
<evidence type="ECO:0000256" key="4">
    <source>
        <dbReference type="ARBA" id="ARBA00022723"/>
    </source>
</evidence>
<dbReference type="PROSITE" id="PS00187">
    <property type="entry name" value="TPP_ENZYMES"/>
    <property type="match status" value="1"/>
</dbReference>
<sequence>MEKMTGGALLAQTLQAAGVDEVFTLHGGHLDAFLIACRDHDIRLTDTRHEASSGHAAEAYARATGKIGVAVVTAGPGFTNAYTAIANAYLDRMPVLFVVGAPSTREADLNTLQGGIDQIAAASHITKWAYRVTNGARLPEVIEQAIRRATSGAPGPVLIEVPIEVMFTPIAPPARTGSLSNFMNPAPAPAPAQVEALLDLLRAAKRPVIVAGGGATLSRSSDALRAFAELSGVPVVTQNKADGILPQDHPLYAGSAMSMAIASAIGQPADLAILLGTRIGLFTGGRYGLIPSEAKVAQIDIDGAEPGRAGPIDLALIGDCRAALLALTASGRSLSWPDFGGWAATLKAARTLPHQQWEAVPAENADGVLHPYHATKALAAALPRDAVLVFDGGESSVWIRDHARPEGTGASLITGYLGTLGVGQGFAIGAARAFPNRPIFLFAGDGGVGFHIQEFDTMVRHGLNVHTIVLNNACWGMSQNGQDLIYGADKRAAVELADSAYEQVAAAFGGFAARVNRLDQIAPAITAALASGKPSCINVRIDGSVINPVTMNMVGITPGSKRAEPAATPDAPAKEAVVIPYYDNVD</sequence>
<comment type="caution">
    <text evidence="10">The sequence shown here is derived from an EMBL/GenBank/DDBJ whole genome shotgun (WGS) entry which is preliminary data.</text>
</comment>
<comment type="similarity">
    <text evidence="3 6">Belongs to the TPP enzyme family.</text>
</comment>
<reference evidence="10" key="1">
    <citation type="submission" date="2022-06" db="EMBL/GenBank/DDBJ databases">
        <title>Sphingomonas sp. nov. isolated from rhizosphere soil of tomato.</title>
        <authorList>
            <person name="Dong H."/>
            <person name="Gao R."/>
        </authorList>
    </citation>
    <scope>NUCLEOTIDE SEQUENCE</scope>
    <source>
        <strain evidence="10">MMSM24</strain>
    </source>
</reference>
<dbReference type="Pfam" id="PF02776">
    <property type="entry name" value="TPP_enzyme_N"/>
    <property type="match status" value="1"/>
</dbReference>
<dbReference type="EMBL" id="JANFAV010000010">
    <property type="protein sequence ID" value="MCW6535963.1"/>
    <property type="molecule type" value="Genomic_DNA"/>
</dbReference>
<dbReference type="GO" id="GO:0009097">
    <property type="term" value="P:isoleucine biosynthetic process"/>
    <property type="evidence" value="ECO:0007669"/>
    <property type="project" value="TreeGrafter"/>
</dbReference>
<dbReference type="InterPro" id="IPR000399">
    <property type="entry name" value="TPP-bd_CS"/>
</dbReference>
<dbReference type="SUPFAM" id="SSF52467">
    <property type="entry name" value="DHS-like NAD/FAD-binding domain"/>
    <property type="match status" value="1"/>
</dbReference>
<accession>A0AA41ZHU9</accession>
<keyword evidence="11" id="KW-1185">Reference proteome</keyword>
<dbReference type="InterPro" id="IPR012001">
    <property type="entry name" value="Thiamin_PyroP_enz_TPP-bd_dom"/>
</dbReference>
<dbReference type="AlphaFoldDB" id="A0AA41ZHU9"/>
<dbReference type="InterPro" id="IPR045229">
    <property type="entry name" value="TPP_enz"/>
</dbReference>
<keyword evidence="5 6" id="KW-0786">Thiamine pyrophosphate</keyword>
<dbReference type="GO" id="GO:0003984">
    <property type="term" value="F:acetolactate synthase activity"/>
    <property type="evidence" value="ECO:0007669"/>
    <property type="project" value="TreeGrafter"/>
</dbReference>
<dbReference type="GO" id="GO:0000287">
    <property type="term" value="F:magnesium ion binding"/>
    <property type="evidence" value="ECO:0007669"/>
    <property type="project" value="InterPro"/>
</dbReference>
<dbReference type="InterPro" id="IPR029035">
    <property type="entry name" value="DHS-like_NAD/FAD-binding_dom"/>
</dbReference>
<dbReference type="SUPFAM" id="SSF52518">
    <property type="entry name" value="Thiamin diphosphate-binding fold (THDP-binding)"/>
    <property type="match status" value="2"/>
</dbReference>
<name>A0AA41ZHU9_9SPHN</name>
<evidence type="ECO:0000259" key="7">
    <source>
        <dbReference type="Pfam" id="PF00205"/>
    </source>
</evidence>
<evidence type="ECO:0000313" key="10">
    <source>
        <dbReference type="EMBL" id="MCW6535963.1"/>
    </source>
</evidence>
<dbReference type="Pfam" id="PF00205">
    <property type="entry name" value="TPP_enzyme_M"/>
    <property type="match status" value="1"/>
</dbReference>
<evidence type="ECO:0000259" key="8">
    <source>
        <dbReference type="Pfam" id="PF02775"/>
    </source>
</evidence>
<gene>
    <name evidence="10" type="ORF">NEE01_14355</name>
</gene>